<feature type="domain" description="Fumarylacetoacetase-like C-terminal" evidence="2">
    <location>
        <begin position="104"/>
        <end position="263"/>
    </location>
</feature>
<evidence type="ECO:0000313" key="3">
    <source>
        <dbReference type="EMBL" id="WTT21665.1"/>
    </source>
</evidence>
<accession>A0AAU2AAV5</accession>
<dbReference type="AlphaFoldDB" id="A0AAU2AAV5"/>
<dbReference type="InterPro" id="IPR050772">
    <property type="entry name" value="Hydratase-Decarb/MhpD_sf"/>
</dbReference>
<reference evidence="3" key="1">
    <citation type="submission" date="2022-10" db="EMBL/GenBank/DDBJ databases">
        <title>The complete genomes of actinobacterial strains from the NBC collection.</title>
        <authorList>
            <person name="Joergensen T.S."/>
            <person name="Alvarez Arevalo M."/>
            <person name="Sterndorff E.B."/>
            <person name="Faurdal D."/>
            <person name="Vuksanovic O."/>
            <person name="Mourched A.-S."/>
            <person name="Charusanti P."/>
            <person name="Shaw S."/>
            <person name="Blin K."/>
            <person name="Weber T."/>
        </authorList>
    </citation>
    <scope>NUCLEOTIDE SEQUENCE</scope>
    <source>
        <strain evidence="3">NBC_00093</strain>
    </source>
</reference>
<dbReference type="Gene3D" id="3.90.850.10">
    <property type="entry name" value="Fumarylacetoacetase-like, C-terminal domain"/>
    <property type="match status" value="1"/>
</dbReference>
<organism evidence="3">
    <name type="scientific">Streptomyces sp. NBC_00093</name>
    <dbReference type="NCBI Taxonomy" id="2975649"/>
    <lineage>
        <taxon>Bacteria</taxon>
        <taxon>Bacillati</taxon>
        <taxon>Actinomycetota</taxon>
        <taxon>Actinomycetes</taxon>
        <taxon>Kitasatosporales</taxon>
        <taxon>Streptomycetaceae</taxon>
        <taxon>Streptomyces</taxon>
    </lineage>
</organism>
<dbReference type="SUPFAM" id="SSF56529">
    <property type="entry name" value="FAH"/>
    <property type="match status" value="1"/>
</dbReference>
<gene>
    <name evidence="3" type="ORF">OHA22_42115</name>
</gene>
<dbReference type="GO" id="GO:0005737">
    <property type="term" value="C:cytoplasm"/>
    <property type="evidence" value="ECO:0007669"/>
    <property type="project" value="TreeGrafter"/>
</dbReference>
<dbReference type="InterPro" id="IPR011234">
    <property type="entry name" value="Fumarylacetoacetase-like_C"/>
</dbReference>
<proteinExistence type="predicted"/>
<evidence type="ECO:0000259" key="2">
    <source>
        <dbReference type="Pfam" id="PF01557"/>
    </source>
</evidence>
<evidence type="ECO:0000256" key="1">
    <source>
        <dbReference type="ARBA" id="ARBA00023239"/>
    </source>
</evidence>
<keyword evidence="1" id="KW-0456">Lyase</keyword>
<name>A0AAU2AAV5_9ACTN</name>
<keyword evidence="3" id="KW-0378">Hydrolase</keyword>
<sequence>MTDTGKPTPVAEAAARLTDAARTGKPCAPVRDLLGSTDIALAYAVQQHVIADRLTAGARVVGRKIGLTSESVQRQVGVDRPDFGVLLDDMDVSALPEVPSGRLLQPKVEAEIAFVLAADLDDDDLDIERVRAAVGHAVAALEIVDSRVADWDIAITDTIADNASSGLFVLGAEQITLKEFEPRDVTMRLYADGVLASEGTGAACLGDPLAALLWLARTAREFGDPLRAGQVVLSGALGPLVPTPPGTTVRAEMSGLGTVTATFSSKERREPKEHG</sequence>
<dbReference type="GO" id="GO:0016787">
    <property type="term" value="F:hydrolase activity"/>
    <property type="evidence" value="ECO:0007669"/>
    <property type="project" value="UniProtKB-KW"/>
</dbReference>
<dbReference type="EMBL" id="CP108222">
    <property type="protein sequence ID" value="WTT21665.1"/>
    <property type="molecule type" value="Genomic_DNA"/>
</dbReference>
<dbReference type="GO" id="GO:0008684">
    <property type="term" value="F:2-oxopent-4-enoate hydratase activity"/>
    <property type="evidence" value="ECO:0007669"/>
    <property type="project" value="TreeGrafter"/>
</dbReference>
<dbReference type="PANTHER" id="PTHR30143">
    <property type="entry name" value="ACID HYDRATASE"/>
    <property type="match status" value="1"/>
</dbReference>
<dbReference type="PANTHER" id="PTHR30143:SF0">
    <property type="entry name" value="2-KETO-4-PENTENOATE HYDRATASE"/>
    <property type="match status" value="1"/>
</dbReference>
<protein>
    <submittedName>
        <fullName evidence="3">Fumarylacetoacetate hydrolase family protein</fullName>
    </submittedName>
</protein>
<dbReference type="InterPro" id="IPR036663">
    <property type="entry name" value="Fumarylacetoacetase_C_sf"/>
</dbReference>
<dbReference type="Pfam" id="PF01557">
    <property type="entry name" value="FAA_hydrolase"/>
    <property type="match status" value="1"/>
</dbReference>